<dbReference type="PRINTS" id="PR00069">
    <property type="entry name" value="ALDKETRDTASE"/>
</dbReference>
<feature type="active site" description="Proton donor" evidence="3">
    <location>
        <position position="58"/>
    </location>
</feature>
<dbReference type="EMBL" id="CP093350">
    <property type="protein sequence ID" value="WOH13579.1"/>
    <property type="molecule type" value="Genomic_DNA"/>
</dbReference>
<reference evidence="7" key="2">
    <citation type="submission" date="2022-03" db="EMBL/GenBank/DDBJ databases">
        <title>Draft title - Genomic analysis of global carrot germplasm unveils the trajectory of domestication and the origin of high carotenoid orange carrot.</title>
        <authorList>
            <person name="Iorizzo M."/>
            <person name="Ellison S."/>
            <person name="Senalik D."/>
            <person name="Macko-Podgorni A."/>
            <person name="Grzebelus D."/>
            <person name="Bostan H."/>
            <person name="Rolling W."/>
            <person name="Curaba J."/>
            <person name="Simon P."/>
        </authorList>
    </citation>
    <scope>NUCLEOTIDE SEQUENCE</scope>
    <source>
        <tissue evidence="7">Leaf</tissue>
    </source>
</reference>
<feature type="site" description="Lowers pKa of active site Tyr" evidence="5">
    <location>
        <position position="88"/>
    </location>
</feature>
<keyword evidence="2" id="KW-0521">NADP</keyword>
<organism evidence="7 8">
    <name type="scientific">Daucus carota subsp. sativus</name>
    <name type="common">Carrot</name>
    <dbReference type="NCBI Taxonomy" id="79200"/>
    <lineage>
        <taxon>Eukaryota</taxon>
        <taxon>Viridiplantae</taxon>
        <taxon>Streptophyta</taxon>
        <taxon>Embryophyta</taxon>
        <taxon>Tracheophyta</taxon>
        <taxon>Spermatophyta</taxon>
        <taxon>Magnoliopsida</taxon>
        <taxon>eudicotyledons</taxon>
        <taxon>Gunneridae</taxon>
        <taxon>Pentapetalae</taxon>
        <taxon>asterids</taxon>
        <taxon>campanulids</taxon>
        <taxon>Apiales</taxon>
        <taxon>Apiaceae</taxon>
        <taxon>Apioideae</taxon>
        <taxon>Scandiceae</taxon>
        <taxon>Daucinae</taxon>
        <taxon>Daucus</taxon>
        <taxon>Daucus sect. Daucus</taxon>
    </lineage>
</organism>
<dbReference type="GO" id="GO:0035835">
    <property type="term" value="P:indole alkaloid biosynthetic process"/>
    <property type="evidence" value="ECO:0007669"/>
    <property type="project" value="UniProtKB-ARBA"/>
</dbReference>
<keyword evidence="8" id="KW-1185">Reference proteome</keyword>
<evidence type="ECO:0000256" key="5">
    <source>
        <dbReference type="PIRSR" id="PIRSR000097-3"/>
    </source>
</evidence>
<evidence type="ECO:0000259" key="6">
    <source>
        <dbReference type="Pfam" id="PF00248"/>
    </source>
</evidence>
<dbReference type="PROSITE" id="PS00062">
    <property type="entry name" value="ALDOKETO_REDUCTASE_2"/>
    <property type="match status" value="1"/>
</dbReference>
<dbReference type="PANTHER" id="PTHR11732">
    <property type="entry name" value="ALDO/KETO REDUCTASE"/>
    <property type="match status" value="1"/>
</dbReference>
<reference evidence="7" key="1">
    <citation type="journal article" date="2016" name="Nat. Genet.">
        <title>A high-quality carrot genome assembly provides new insights into carotenoid accumulation and asterid genome evolution.</title>
        <authorList>
            <person name="Iorizzo M."/>
            <person name="Ellison S."/>
            <person name="Senalik D."/>
            <person name="Zeng P."/>
            <person name="Satapoomin P."/>
            <person name="Huang J."/>
            <person name="Bowman M."/>
            <person name="Iovene M."/>
            <person name="Sanseverino W."/>
            <person name="Cavagnaro P."/>
            <person name="Yildiz M."/>
            <person name="Macko-Podgorni A."/>
            <person name="Moranska E."/>
            <person name="Grzebelus E."/>
            <person name="Grzebelus D."/>
            <person name="Ashrafi H."/>
            <person name="Zheng Z."/>
            <person name="Cheng S."/>
            <person name="Spooner D."/>
            <person name="Van Deynze A."/>
            <person name="Simon P."/>
        </authorList>
    </citation>
    <scope>NUCLEOTIDE SEQUENCE</scope>
    <source>
        <tissue evidence="7">Leaf</tissue>
    </source>
</reference>
<dbReference type="SUPFAM" id="SSF51430">
    <property type="entry name" value="NAD(P)-linked oxidoreductase"/>
    <property type="match status" value="1"/>
</dbReference>
<protein>
    <recommendedName>
        <fullName evidence="6">NADP-dependent oxidoreductase domain-containing protein</fullName>
    </recommendedName>
</protein>
<name>A0AAF1BBI7_DAUCS</name>
<dbReference type="GO" id="GO:0016491">
    <property type="term" value="F:oxidoreductase activity"/>
    <property type="evidence" value="ECO:0007669"/>
    <property type="project" value="InterPro"/>
</dbReference>
<evidence type="ECO:0000313" key="8">
    <source>
        <dbReference type="Proteomes" id="UP000077755"/>
    </source>
</evidence>
<sequence>MALKRVPEVALSSGNAKAMPVLGLGTGGYPHLKPEEVVKAVLEAIQLGYRMFDTASAYETEEALGEAITQAVSLGLIKSRDDVFLTSKIWCTDNHGDRVIPALKKTLQNMKLEYLDQYLIHWPVSLKPGTDPYHPNPGDVVPMDIKSVWTAMEECQTLGLTKSIGVSNFTRKKLTDILSFATIPPAINQVEMNPTWQQVKLNEFCRANGIKIAAYSPLGAAGAFWGTKGVLESEVALRWAYEQGVVIVTRSSNKDRLKQNLEIFDWQLSHEDSKKIAEEIPQSRACTGKMFIFETGPIKSLEELWDGEI</sequence>
<proteinExistence type="inferred from homology"/>
<accession>A0AAF1BBI7</accession>
<dbReference type="PIRSF" id="PIRSF000097">
    <property type="entry name" value="AKR"/>
    <property type="match status" value="1"/>
</dbReference>
<evidence type="ECO:0000313" key="7">
    <source>
        <dbReference type="EMBL" id="WOH13579.1"/>
    </source>
</evidence>
<dbReference type="Proteomes" id="UP000077755">
    <property type="component" value="Chromosome 8"/>
</dbReference>
<evidence type="ECO:0000256" key="4">
    <source>
        <dbReference type="PIRSR" id="PIRSR000097-2"/>
    </source>
</evidence>
<comment type="similarity">
    <text evidence="1">Belongs to the aldo/keto reductase family.</text>
</comment>
<evidence type="ECO:0000256" key="2">
    <source>
        <dbReference type="ARBA" id="ARBA00022857"/>
    </source>
</evidence>
<evidence type="ECO:0000256" key="1">
    <source>
        <dbReference type="ARBA" id="ARBA00007905"/>
    </source>
</evidence>
<evidence type="ECO:0000256" key="3">
    <source>
        <dbReference type="PIRSR" id="PIRSR000097-1"/>
    </source>
</evidence>
<dbReference type="Pfam" id="PF00248">
    <property type="entry name" value="Aldo_ket_red"/>
    <property type="match status" value="1"/>
</dbReference>
<dbReference type="Gene3D" id="3.20.20.100">
    <property type="entry name" value="NADP-dependent oxidoreductase domain"/>
    <property type="match status" value="1"/>
</dbReference>
<dbReference type="InterPro" id="IPR036812">
    <property type="entry name" value="NAD(P)_OxRdtase_dom_sf"/>
</dbReference>
<dbReference type="FunFam" id="3.20.20.100:FF:000013">
    <property type="entry name" value="NADPH-dependent codeinone reductase 1-1"/>
    <property type="match status" value="1"/>
</dbReference>
<feature type="domain" description="NADP-dependent oxidoreductase" evidence="6">
    <location>
        <begin position="22"/>
        <end position="223"/>
    </location>
</feature>
<dbReference type="InterPro" id="IPR018170">
    <property type="entry name" value="Aldo/ket_reductase_CS"/>
</dbReference>
<feature type="binding site" evidence="4">
    <location>
        <position position="121"/>
    </location>
    <ligand>
        <name>substrate</name>
    </ligand>
</feature>
<dbReference type="InterPro" id="IPR023210">
    <property type="entry name" value="NADP_OxRdtase_dom"/>
</dbReference>
<dbReference type="InterPro" id="IPR020471">
    <property type="entry name" value="AKR"/>
</dbReference>
<dbReference type="AlphaFoldDB" id="A0AAF1BBI7"/>
<gene>
    <name evidence="7" type="ORF">DCAR_0833089</name>
</gene>